<comment type="caution">
    <text evidence="1">The sequence shown here is derived from an EMBL/GenBank/DDBJ whole genome shotgun (WGS) entry which is preliminary data.</text>
</comment>
<reference evidence="1 2" key="1">
    <citation type="submission" date="2017-08" db="EMBL/GenBank/DDBJ databases">
        <title>Genome sequence of Streptomyces albireticuli NRRL B-1670.</title>
        <authorList>
            <person name="Graham D.E."/>
            <person name="Mahan K.M."/>
            <person name="Klingeman D.M."/>
            <person name="Hettich R.L."/>
            <person name="Parry R.J."/>
            <person name="Spain J.C."/>
        </authorList>
    </citation>
    <scope>NUCLEOTIDE SEQUENCE [LARGE SCALE GENOMIC DNA]</scope>
    <source>
        <strain evidence="1 2">NRRL B-1670</strain>
    </source>
</reference>
<proteinExistence type="predicted"/>
<dbReference type="RefSeq" id="WP_095582014.1">
    <property type="nucleotide sequence ID" value="NZ_JAJQQQ010000003.1"/>
</dbReference>
<evidence type="ECO:0000313" key="2">
    <source>
        <dbReference type="Proteomes" id="UP000218944"/>
    </source>
</evidence>
<name>A0A2A2D7U3_9ACTN</name>
<evidence type="ECO:0000313" key="1">
    <source>
        <dbReference type="EMBL" id="PAU47516.1"/>
    </source>
</evidence>
<accession>A0A2A2D7U3</accession>
<gene>
    <name evidence="1" type="ORF">CK936_18140</name>
</gene>
<dbReference type="Proteomes" id="UP000218944">
    <property type="component" value="Unassembled WGS sequence"/>
</dbReference>
<dbReference type="AlphaFoldDB" id="A0A2A2D7U3"/>
<sequence length="85" mass="8907">MGYAYYTVRRKGEQIAAGYSVVAVCDESGCAEQIDRGLACLCGTHPGGDEYGCGGYFCGQHLFIGPNADTGDLCARCLEQASTAL</sequence>
<keyword evidence="2" id="KW-1185">Reference proteome</keyword>
<organism evidence="1 2">
    <name type="scientific">Streptomyces albireticuli</name>
    <dbReference type="NCBI Taxonomy" id="1940"/>
    <lineage>
        <taxon>Bacteria</taxon>
        <taxon>Bacillati</taxon>
        <taxon>Actinomycetota</taxon>
        <taxon>Actinomycetes</taxon>
        <taxon>Kitasatosporales</taxon>
        <taxon>Streptomycetaceae</taxon>
        <taxon>Streptomyces</taxon>
    </lineage>
</organism>
<protein>
    <submittedName>
        <fullName evidence="1">Uncharacterized protein</fullName>
    </submittedName>
</protein>
<dbReference type="EMBL" id="NSJV01000357">
    <property type="protein sequence ID" value="PAU47516.1"/>
    <property type="molecule type" value="Genomic_DNA"/>
</dbReference>